<keyword evidence="2" id="KW-1185">Reference proteome</keyword>
<reference evidence="1 2" key="1">
    <citation type="journal article" date="2023" name="Plants (Basel)">
        <title>Bridging the Gap: Combining Genomics and Transcriptomics Approaches to Understand Stylosanthes scabra, an Orphan Legume from the Brazilian Caatinga.</title>
        <authorList>
            <person name="Ferreira-Neto J.R.C."/>
            <person name="da Silva M.D."/>
            <person name="Binneck E."/>
            <person name="de Melo N.F."/>
            <person name="da Silva R.H."/>
            <person name="de Melo A.L.T.M."/>
            <person name="Pandolfi V."/>
            <person name="Bustamante F.O."/>
            <person name="Brasileiro-Vidal A.C."/>
            <person name="Benko-Iseppon A.M."/>
        </authorList>
    </citation>
    <scope>NUCLEOTIDE SEQUENCE [LARGE SCALE GENOMIC DNA]</scope>
    <source>
        <tissue evidence="1">Leaves</tissue>
    </source>
</reference>
<protein>
    <submittedName>
        <fullName evidence="1">Uncharacterized protein</fullName>
    </submittedName>
</protein>
<accession>A0ABU6YUU9</accession>
<dbReference type="Proteomes" id="UP001341840">
    <property type="component" value="Unassembled WGS sequence"/>
</dbReference>
<dbReference type="EMBL" id="JASCZI010244206">
    <property type="protein sequence ID" value="MED6213979.1"/>
    <property type="molecule type" value="Genomic_DNA"/>
</dbReference>
<organism evidence="1 2">
    <name type="scientific">Stylosanthes scabra</name>
    <dbReference type="NCBI Taxonomy" id="79078"/>
    <lineage>
        <taxon>Eukaryota</taxon>
        <taxon>Viridiplantae</taxon>
        <taxon>Streptophyta</taxon>
        <taxon>Embryophyta</taxon>
        <taxon>Tracheophyta</taxon>
        <taxon>Spermatophyta</taxon>
        <taxon>Magnoliopsida</taxon>
        <taxon>eudicotyledons</taxon>
        <taxon>Gunneridae</taxon>
        <taxon>Pentapetalae</taxon>
        <taxon>rosids</taxon>
        <taxon>fabids</taxon>
        <taxon>Fabales</taxon>
        <taxon>Fabaceae</taxon>
        <taxon>Papilionoideae</taxon>
        <taxon>50 kb inversion clade</taxon>
        <taxon>dalbergioids sensu lato</taxon>
        <taxon>Dalbergieae</taxon>
        <taxon>Pterocarpus clade</taxon>
        <taxon>Stylosanthes</taxon>
    </lineage>
</organism>
<evidence type="ECO:0000313" key="1">
    <source>
        <dbReference type="EMBL" id="MED6213979.1"/>
    </source>
</evidence>
<sequence>DFLHRSLTKKSHPMPTVIDQLHHRKRASSPPIFIAAVLIGPRCCHQRIIDTSTVLIRLLHEEVEVGKFVFRFGVSNELAVSLNLIQLLLLNLANLNKVILLLVDVKALVFLK</sequence>
<gene>
    <name evidence="1" type="ORF">PIB30_098674</name>
</gene>
<name>A0ABU6YUU9_9FABA</name>
<feature type="non-terminal residue" evidence="1">
    <location>
        <position position="1"/>
    </location>
</feature>
<proteinExistence type="predicted"/>
<evidence type="ECO:0000313" key="2">
    <source>
        <dbReference type="Proteomes" id="UP001341840"/>
    </source>
</evidence>
<comment type="caution">
    <text evidence="1">The sequence shown here is derived from an EMBL/GenBank/DDBJ whole genome shotgun (WGS) entry which is preliminary data.</text>
</comment>